<proteinExistence type="predicted"/>
<dbReference type="InterPro" id="IPR001279">
    <property type="entry name" value="Metallo-B-lactamas"/>
</dbReference>
<dbReference type="InterPro" id="IPR050855">
    <property type="entry name" value="NDM-1-like"/>
</dbReference>
<reference evidence="2" key="1">
    <citation type="submission" date="2019-08" db="EMBL/GenBank/DDBJ databases">
        <authorList>
            <person name="Kucharzyk K."/>
            <person name="Murdoch R.W."/>
            <person name="Higgins S."/>
            <person name="Loffler F."/>
        </authorList>
    </citation>
    <scope>NUCLEOTIDE SEQUENCE</scope>
</reference>
<evidence type="ECO:0000313" key="2">
    <source>
        <dbReference type="EMBL" id="MPN60869.1"/>
    </source>
</evidence>
<protein>
    <recommendedName>
        <fullName evidence="1">Metallo-beta-lactamase domain-containing protein</fullName>
    </recommendedName>
</protein>
<dbReference type="PANTHER" id="PTHR42951">
    <property type="entry name" value="METALLO-BETA-LACTAMASE DOMAIN-CONTAINING"/>
    <property type="match status" value="1"/>
</dbReference>
<dbReference type="EMBL" id="VSSQ01136670">
    <property type="protein sequence ID" value="MPN60869.1"/>
    <property type="molecule type" value="Genomic_DNA"/>
</dbReference>
<accession>A0A645JDW2</accession>
<comment type="caution">
    <text evidence="2">The sequence shown here is derived from an EMBL/GenBank/DDBJ whole genome shotgun (WGS) entry which is preliminary data.</text>
</comment>
<dbReference type="AlphaFoldDB" id="A0A645JDW2"/>
<dbReference type="SUPFAM" id="SSF56281">
    <property type="entry name" value="Metallo-hydrolase/oxidoreductase"/>
    <property type="match status" value="1"/>
</dbReference>
<name>A0A645JDW2_9ZZZZ</name>
<sequence>MRQAEELQETLPPEKQAFGRWFCDLLRRVEPVSVDETLEDGDVLPWCGGCEVIATPGHTTGHISLWLRGQDTIIAGDAMISDKGRPALANPGFALDVEQARDAMDMLLDMRAGRILCYHGGELVSAP</sequence>
<feature type="domain" description="Metallo-beta-lactamase" evidence="1">
    <location>
        <begin position="29"/>
        <end position="119"/>
    </location>
</feature>
<organism evidence="2">
    <name type="scientific">bioreactor metagenome</name>
    <dbReference type="NCBI Taxonomy" id="1076179"/>
    <lineage>
        <taxon>unclassified sequences</taxon>
        <taxon>metagenomes</taxon>
        <taxon>ecological metagenomes</taxon>
    </lineage>
</organism>
<evidence type="ECO:0000259" key="1">
    <source>
        <dbReference type="Pfam" id="PF00753"/>
    </source>
</evidence>
<dbReference type="Pfam" id="PF00753">
    <property type="entry name" value="Lactamase_B"/>
    <property type="match status" value="1"/>
</dbReference>
<dbReference type="InterPro" id="IPR036866">
    <property type="entry name" value="RibonucZ/Hydroxyglut_hydro"/>
</dbReference>
<dbReference type="PANTHER" id="PTHR42951:SF15">
    <property type="entry name" value="METALLO-BETA-LACTAMASE SUPERFAMILY PROTEIN"/>
    <property type="match status" value="1"/>
</dbReference>
<gene>
    <name evidence="2" type="ORF">SDC9_208602</name>
</gene>
<dbReference type="Gene3D" id="3.60.15.10">
    <property type="entry name" value="Ribonuclease Z/Hydroxyacylglutathione hydrolase-like"/>
    <property type="match status" value="1"/>
</dbReference>